<sequence length="126" mass="14409">MTQIYRKRLSDLGLKDAFGKLDLGRCAASILDMAAPLREIYELVPLPSSADTARAYVSRLCWLPAGNLHPILHLFAIVWLFETWQKFFAAYWLETSKVNQSDLESSSVSGDKKLQNIRKAYHEEFD</sequence>
<dbReference type="EMBL" id="LXJZ01000140">
    <property type="protein sequence ID" value="OAJ59379.1"/>
    <property type="molecule type" value="Genomic_DNA"/>
</dbReference>
<dbReference type="Proteomes" id="UP000077961">
    <property type="component" value="Unassembled WGS sequence"/>
</dbReference>
<keyword evidence="3" id="KW-1185">Reference proteome</keyword>
<gene>
    <name evidence="1" type="ORF">A6V36_27420</name>
    <name evidence="2" type="ORF">A6V37_20565</name>
</gene>
<comment type="caution">
    <text evidence="2">The sequence shown here is derived from an EMBL/GenBank/DDBJ whole genome shotgun (WGS) entry which is preliminary data.</text>
</comment>
<evidence type="ECO:0000313" key="2">
    <source>
        <dbReference type="EMBL" id="OAJ63292.1"/>
    </source>
</evidence>
<evidence type="ECO:0000313" key="3">
    <source>
        <dbReference type="Proteomes" id="UP000077961"/>
    </source>
</evidence>
<reference evidence="3 4" key="1">
    <citation type="submission" date="2016-04" db="EMBL/GenBank/DDBJ databases">
        <title>Reclassification of Paraburkholderia panaciterrae (Farh et al. 2015) Dobritsa &amp; Samadpour 2016 as a later homotypic synonym of Paraburkholderia ginsengiterrae (Farh et al. 2015) Dobritsa &amp; Samadpour 2016.</title>
        <authorList>
            <person name="Dobritsa A.P."/>
            <person name="Kutumbaka K."/>
            <person name="Samadpour M."/>
        </authorList>
    </citation>
    <scope>NUCLEOTIDE SEQUENCE [LARGE SCALE GENOMIC DNA]</scope>
    <source>
        <strain evidence="2 4">DCY85</strain>
        <strain evidence="1 3">DCY85-1</strain>
    </source>
</reference>
<dbReference type="EMBL" id="LXKA01000132">
    <property type="protein sequence ID" value="OAJ63292.1"/>
    <property type="molecule type" value="Genomic_DNA"/>
</dbReference>
<evidence type="ECO:0000313" key="4">
    <source>
        <dbReference type="Proteomes" id="UP000078116"/>
    </source>
</evidence>
<dbReference type="AlphaFoldDB" id="A0A1A9NC35"/>
<accession>A0A1A9NC35</accession>
<proteinExistence type="predicted"/>
<name>A0A1A9NC35_9BURK</name>
<organism evidence="2 4">
    <name type="scientific">Paraburkholderia ginsengiterrae</name>
    <dbReference type="NCBI Taxonomy" id="1462993"/>
    <lineage>
        <taxon>Bacteria</taxon>
        <taxon>Pseudomonadati</taxon>
        <taxon>Pseudomonadota</taxon>
        <taxon>Betaproteobacteria</taxon>
        <taxon>Burkholderiales</taxon>
        <taxon>Burkholderiaceae</taxon>
        <taxon>Paraburkholderia</taxon>
    </lineage>
</organism>
<protein>
    <submittedName>
        <fullName evidence="2">Uncharacterized protein</fullName>
    </submittedName>
</protein>
<evidence type="ECO:0000313" key="1">
    <source>
        <dbReference type="EMBL" id="OAJ59379.1"/>
    </source>
</evidence>
<dbReference type="Proteomes" id="UP000078116">
    <property type="component" value="Unassembled WGS sequence"/>
</dbReference>